<reference evidence="8 9" key="1">
    <citation type="submission" date="2009-12" db="EMBL/GenBank/DDBJ databases">
        <title>The draft genome of Batrachochytrium dendrobatidis.</title>
        <authorList>
            <consortium name="US DOE Joint Genome Institute (JGI-PGF)"/>
            <person name="Kuo A."/>
            <person name="Salamov A."/>
            <person name="Schmutz J."/>
            <person name="Lucas S."/>
            <person name="Pitluck S."/>
            <person name="Rosenblum E."/>
            <person name="Stajich J."/>
            <person name="Eisen M."/>
            <person name="Grigoriev I.V."/>
        </authorList>
    </citation>
    <scope>NUCLEOTIDE SEQUENCE [LARGE SCALE GENOMIC DNA]</scope>
    <source>
        <strain evidence="9">JAM81 / FGSC 10211</strain>
    </source>
</reference>
<dbReference type="HOGENOM" id="CLU_070631_3_2_1"/>
<dbReference type="PROSITE" id="PS51324">
    <property type="entry name" value="ERV_ALR"/>
    <property type="match status" value="1"/>
</dbReference>
<accession>F4PF81</accession>
<dbReference type="RefSeq" id="XP_006683265.1">
    <property type="nucleotide sequence ID" value="XM_006683202.1"/>
</dbReference>
<sequence>MPFPCPPDSSELGSSTWTFLHTMAAYYPEIPTPEDKTTMRSFIHGLARFYPCWYCASHLQEHIKSNPPQVDSNKDLSVWFCKVHNEVNERQGKPVFDCSTTFARWRTQSKECEQK</sequence>
<dbReference type="OrthoDB" id="17199at2759"/>
<keyword evidence="4 6" id="KW-0560">Oxidoreductase</keyword>
<evidence type="ECO:0000313" key="8">
    <source>
        <dbReference type="EMBL" id="EGF76112.1"/>
    </source>
</evidence>
<dbReference type="GO" id="GO:0050660">
    <property type="term" value="F:flavin adenine dinucleotide binding"/>
    <property type="evidence" value="ECO:0000318"/>
    <property type="project" value="GO_Central"/>
</dbReference>
<dbReference type="Gene3D" id="1.20.120.310">
    <property type="entry name" value="ERV/ALR sulfhydryl oxidase domain"/>
    <property type="match status" value="1"/>
</dbReference>
<dbReference type="SUPFAM" id="SSF69000">
    <property type="entry name" value="FAD-dependent thiol oxidase"/>
    <property type="match status" value="1"/>
</dbReference>
<name>F4PF81_BATDJ</name>
<dbReference type="PANTHER" id="PTHR12645">
    <property type="entry name" value="ALR/ERV"/>
    <property type="match status" value="1"/>
</dbReference>
<comment type="cofactor">
    <cofactor evidence="1 6">
        <name>FAD</name>
        <dbReference type="ChEBI" id="CHEBI:57692"/>
    </cofactor>
</comment>
<dbReference type="InterPro" id="IPR017905">
    <property type="entry name" value="ERV/ALR_sulphydryl_oxidase"/>
</dbReference>
<evidence type="ECO:0000259" key="7">
    <source>
        <dbReference type="PROSITE" id="PS51324"/>
    </source>
</evidence>
<dbReference type="InterPro" id="IPR039799">
    <property type="entry name" value="ALR/ERV"/>
</dbReference>
<evidence type="ECO:0000313" key="9">
    <source>
        <dbReference type="Proteomes" id="UP000007241"/>
    </source>
</evidence>
<protein>
    <recommendedName>
        <fullName evidence="6">Sulfhydryl oxidase</fullName>
        <ecNumber evidence="6">1.8.3.2</ecNumber>
    </recommendedName>
</protein>
<comment type="catalytic activity">
    <reaction evidence="6">
        <text>2 R'C(R)SH + O2 = R'C(R)S-S(R)CR' + H2O2</text>
        <dbReference type="Rhea" id="RHEA:17357"/>
        <dbReference type="ChEBI" id="CHEBI:15379"/>
        <dbReference type="ChEBI" id="CHEBI:16240"/>
        <dbReference type="ChEBI" id="CHEBI:16520"/>
        <dbReference type="ChEBI" id="CHEBI:17412"/>
        <dbReference type="EC" id="1.8.3.2"/>
    </reaction>
</comment>
<dbReference type="FunFam" id="1.20.120.310:FF:000002">
    <property type="entry name" value="Sulfhydryl oxidase"/>
    <property type="match status" value="1"/>
</dbReference>
<dbReference type="PANTHER" id="PTHR12645:SF0">
    <property type="entry name" value="FAD-LINKED SULFHYDRYL OXIDASE ALR"/>
    <property type="match status" value="1"/>
</dbReference>
<keyword evidence="5" id="KW-1015">Disulfide bond</keyword>
<dbReference type="FunCoup" id="F4PF81">
    <property type="interactions" value="237"/>
</dbReference>
<organism evidence="8 9">
    <name type="scientific">Batrachochytrium dendrobatidis (strain JAM81 / FGSC 10211)</name>
    <name type="common">Frog chytrid fungus</name>
    <dbReference type="NCBI Taxonomy" id="684364"/>
    <lineage>
        <taxon>Eukaryota</taxon>
        <taxon>Fungi</taxon>
        <taxon>Fungi incertae sedis</taxon>
        <taxon>Chytridiomycota</taxon>
        <taxon>Chytridiomycota incertae sedis</taxon>
        <taxon>Chytridiomycetes</taxon>
        <taxon>Rhizophydiales</taxon>
        <taxon>Rhizophydiales incertae sedis</taxon>
        <taxon>Batrachochytrium</taxon>
    </lineage>
</organism>
<keyword evidence="2 6" id="KW-0285">Flavoprotein</keyword>
<dbReference type="InParanoid" id="F4PF81"/>
<dbReference type="GeneID" id="18237009"/>
<dbReference type="OMA" id="CKAHFQK"/>
<dbReference type="GO" id="GO:0005739">
    <property type="term" value="C:mitochondrion"/>
    <property type="evidence" value="ECO:0000318"/>
    <property type="project" value="GO_Central"/>
</dbReference>
<keyword evidence="3 6" id="KW-0274">FAD</keyword>
<dbReference type="GO" id="GO:0016971">
    <property type="term" value="F:flavin-dependent sulfhydryl oxidase activity"/>
    <property type="evidence" value="ECO:0000318"/>
    <property type="project" value="GO_Central"/>
</dbReference>
<dbReference type="EMBL" id="GL882913">
    <property type="protein sequence ID" value="EGF76112.1"/>
    <property type="molecule type" value="Genomic_DNA"/>
</dbReference>
<dbReference type="STRING" id="684364.F4PF81"/>
<dbReference type="Pfam" id="PF04777">
    <property type="entry name" value="Evr1_Alr"/>
    <property type="match status" value="1"/>
</dbReference>
<keyword evidence="9" id="KW-1185">Reference proteome</keyword>
<dbReference type="EC" id="1.8.3.2" evidence="6"/>
<evidence type="ECO:0000256" key="5">
    <source>
        <dbReference type="ARBA" id="ARBA00023157"/>
    </source>
</evidence>
<gene>
    <name evidence="8" type="ORF">BATDEDRAFT_15048</name>
</gene>
<dbReference type="InterPro" id="IPR036774">
    <property type="entry name" value="ERV/ALR_sulphydryl_oxid_sf"/>
</dbReference>
<evidence type="ECO:0000256" key="2">
    <source>
        <dbReference type="ARBA" id="ARBA00022630"/>
    </source>
</evidence>
<dbReference type="Proteomes" id="UP000007241">
    <property type="component" value="Unassembled WGS sequence"/>
</dbReference>
<evidence type="ECO:0000256" key="4">
    <source>
        <dbReference type="ARBA" id="ARBA00023002"/>
    </source>
</evidence>
<feature type="domain" description="ERV/ALR sulfhydryl oxidase" evidence="7">
    <location>
        <begin position="5"/>
        <end position="105"/>
    </location>
</feature>
<proteinExistence type="predicted"/>
<evidence type="ECO:0000256" key="3">
    <source>
        <dbReference type="ARBA" id="ARBA00022827"/>
    </source>
</evidence>
<dbReference type="AlphaFoldDB" id="F4PF81"/>
<evidence type="ECO:0000256" key="1">
    <source>
        <dbReference type="ARBA" id="ARBA00001974"/>
    </source>
</evidence>
<evidence type="ECO:0000256" key="6">
    <source>
        <dbReference type="RuleBase" id="RU371123"/>
    </source>
</evidence>